<dbReference type="GO" id="GO:0005829">
    <property type="term" value="C:cytosol"/>
    <property type="evidence" value="ECO:0007669"/>
    <property type="project" value="TreeGrafter"/>
</dbReference>
<keyword evidence="6 7" id="KW-0720">Serine protease</keyword>
<dbReference type="FunFam" id="2.130.10.120:FF:000001">
    <property type="entry name" value="Prolyl endopeptidase"/>
    <property type="match status" value="1"/>
</dbReference>
<dbReference type="OrthoDB" id="248387at2759"/>
<evidence type="ECO:0000256" key="7">
    <source>
        <dbReference type="RuleBase" id="RU368024"/>
    </source>
</evidence>
<comment type="caution">
    <text evidence="10">The sequence shown here is derived from an EMBL/GenBank/DDBJ whole genome shotgun (WGS) entry which is preliminary data.</text>
</comment>
<dbReference type="InterPro" id="IPR023302">
    <property type="entry name" value="Pept_S9A_N"/>
</dbReference>
<keyword evidence="4 7" id="KW-0645">Protease</keyword>
<dbReference type="SUPFAM" id="SSF53474">
    <property type="entry name" value="alpha/beta-Hydrolases"/>
    <property type="match status" value="1"/>
</dbReference>
<sequence length="764" mass="86824">MIVKHVLLNCRFFVSKSSNKRRFLLPIKQQLALFSSSKFPQMSSSSIDINPKCYPLVERGNVVDDYHGKKIPDPYRALEEPDAEITKDFVQEINSISEPFFQACSCREVFSERLTSTWDYEKFGCPSIHGDYYYYFYNSGLQNHYVLYQQKSLDEKGKVFMDPNTWSEDGTTSLSLTSWTEDGTLLAYGVSEKGSDWKTIKFKKCTGEELADVIPGVKFSGLSWLHDNSGVFYSKYPEVKTTAEGSSTEKHEYHSLYFHRLGTDSKEDVLVYERRDDPSYFIGAGVSDDGKFLFVSLGKGCDPKNQLYYFDLTTHPKIDEKLELIPLFNKSDATYSEIDSDDNSALIMTNFNAPMFKIVRVKVGHGATSNQNDNWDVIIDEDPKRKLDWAMVVDGNKLLVCYMEDVKNTLYVHDLSDGKLLYQIPFDIGTIAGVSGRKNKSEIFIYFTSFFTPSIIYKGDFANCSSISTPIKLTEMRRTQIKGIKSEDFKAEQIFYTSKDGTKIPMFVLYNNSLSFDGNNGAILYGYGGYNIARQPDFSISRLLFLKHFGGVYVIANIRGGGEYGEKWHEGGMRDKKQNVFDDFICAAEELIKLKYTKPEKLAIHGHSNGGLLTAVCAQQRPDLFGAVVVGVGVLDMLRFHKFTIGEAWIPEFGSPDVAEDFDFIYKYSPLHQISVQPNVQWPAMLITSADHDDRVVPLHTLKYLAQLYYTLRTEACDWQTKPVLGRIEVKAGHGAGKPTAKIIDELVDMYSFLQRVLDLKWID</sequence>
<dbReference type="InterPro" id="IPR051167">
    <property type="entry name" value="Prolyl_oligopep/macrocyclase"/>
</dbReference>
<dbReference type="InterPro" id="IPR002471">
    <property type="entry name" value="Pept_S9_AS"/>
</dbReference>
<dbReference type="InterPro" id="IPR002470">
    <property type="entry name" value="Peptidase_S9A"/>
</dbReference>
<dbReference type="EMBL" id="CAJEWN010000159">
    <property type="protein sequence ID" value="CAD2169878.1"/>
    <property type="molecule type" value="Genomic_DNA"/>
</dbReference>
<dbReference type="GO" id="GO:0004252">
    <property type="term" value="F:serine-type endopeptidase activity"/>
    <property type="evidence" value="ECO:0007669"/>
    <property type="project" value="UniProtKB-UniRule"/>
</dbReference>
<dbReference type="Proteomes" id="UP000580250">
    <property type="component" value="Unassembled WGS sequence"/>
</dbReference>
<dbReference type="PROSITE" id="PS00708">
    <property type="entry name" value="PRO_ENDOPEP_SER"/>
    <property type="match status" value="1"/>
</dbReference>
<accession>A0A6V7V6D7</accession>
<dbReference type="PANTHER" id="PTHR42881">
    <property type="entry name" value="PROLYL ENDOPEPTIDASE"/>
    <property type="match status" value="1"/>
</dbReference>
<evidence type="ECO:0000259" key="8">
    <source>
        <dbReference type="Pfam" id="PF00326"/>
    </source>
</evidence>
<dbReference type="InterPro" id="IPR029058">
    <property type="entry name" value="AB_hydrolase_fold"/>
</dbReference>
<organism evidence="10 11">
    <name type="scientific">Meloidogyne enterolobii</name>
    <name type="common">Root-knot nematode worm</name>
    <name type="synonym">Meloidogyne mayaguensis</name>
    <dbReference type="NCBI Taxonomy" id="390850"/>
    <lineage>
        <taxon>Eukaryota</taxon>
        <taxon>Metazoa</taxon>
        <taxon>Ecdysozoa</taxon>
        <taxon>Nematoda</taxon>
        <taxon>Chromadorea</taxon>
        <taxon>Rhabditida</taxon>
        <taxon>Tylenchina</taxon>
        <taxon>Tylenchomorpha</taxon>
        <taxon>Tylenchoidea</taxon>
        <taxon>Meloidogynidae</taxon>
        <taxon>Meloidogyninae</taxon>
        <taxon>Meloidogyne</taxon>
    </lineage>
</organism>
<comment type="similarity">
    <text evidence="2 7">Belongs to the peptidase S9A family.</text>
</comment>
<evidence type="ECO:0000256" key="1">
    <source>
        <dbReference type="ARBA" id="ARBA00001070"/>
    </source>
</evidence>
<dbReference type="Pfam" id="PF00326">
    <property type="entry name" value="Peptidase_S9"/>
    <property type="match status" value="1"/>
</dbReference>
<dbReference type="SUPFAM" id="SSF50993">
    <property type="entry name" value="Peptidase/esterase 'gauge' domain"/>
    <property type="match status" value="1"/>
</dbReference>
<dbReference type="PANTHER" id="PTHR42881:SF2">
    <property type="entry name" value="PROLYL ENDOPEPTIDASE"/>
    <property type="match status" value="1"/>
</dbReference>
<evidence type="ECO:0000256" key="3">
    <source>
        <dbReference type="ARBA" id="ARBA00016310"/>
    </source>
</evidence>
<dbReference type="Pfam" id="PF02897">
    <property type="entry name" value="Peptidase_S9_N"/>
    <property type="match status" value="1"/>
</dbReference>
<gene>
    <name evidence="10" type="ORF">MENT_LOCUS21240</name>
</gene>
<evidence type="ECO:0000313" key="10">
    <source>
        <dbReference type="EMBL" id="CAD2169878.1"/>
    </source>
</evidence>
<evidence type="ECO:0000259" key="9">
    <source>
        <dbReference type="Pfam" id="PF02897"/>
    </source>
</evidence>
<feature type="domain" description="Peptidase S9 prolyl oligopeptidase catalytic" evidence="8">
    <location>
        <begin position="537"/>
        <end position="759"/>
    </location>
</feature>
<comment type="catalytic activity">
    <reaction evidence="1">
        <text>Hydrolysis of Pro-|-Xaa &gt;&gt; Ala-|-Xaa in oligopeptides.</text>
        <dbReference type="EC" id="3.4.21.26"/>
    </reaction>
</comment>
<reference evidence="10 11" key="1">
    <citation type="submission" date="2020-08" db="EMBL/GenBank/DDBJ databases">
        <authorList>
            <person name="Koutsovoulos G."/>
            <person name="Danchin GJ E."/>
        </authorList>
    </citation>
    <scope>NUCLEOTIDE SEQUENCE [LARGE SCALE GENOMIC DNA]</scope>
</reference>
<feature type="domain" description="Peptidase S9A N-terminal" evidence="9">
    <location>
        <begin position="58"/>
        <end position="463"/>
    </location>
</feature>
<keyword evidence="5 7" id="KW-0378">Hydrolase</keyword>
<proteinExistence type="inferred from homology"/>
<dbReference type="EC" id="3.4.21.-" evidence="7"/>
<evidence type="ECO:0000313" key="11">
    <source>
        <dbReference type="Proteomes" id="UP000580250"/>
    </source>
</evidence>
<name>A0A6V7V6D7_MELEN</name>
<protein>
    <recommendedName>
        <fullName evidence="3 7">Prolyl endopeptidase</fullName>
        <ecNumber evidence="7">3.4.21.-</ecNumber>
    </recommendedName>
</protein>
<dbReference type="AlphaFoldDB" id="A0A6V7V6D7"/>
<dbReference type="InterPro" id="IPR001375">
    <property type="entry name" value="Peptidase_S9_cat"/>
</dbReference>
<evidence type="ECO:0000256" key="4">
    <source>
        <dbReference type="ARBA" id="ARBA00022670"/>
    </source>
</evidence>
<evidence type="ECO:0000256" key="6">
    <source>
        <dbReference type="ARBA" id="ARBA00022825"/>
    </source>
</evidence>
<dbReference type="PRINTS" id="PR00862">
    <property type="entry name" value="PROLIGOPTASE"/>
</dbReference>
<dbReference type="GO" id="GO:0006508">
    <property type="term" value="P:proteolysis"/>
    <property type="evidence" value="ECO:0007669"/>
    <property type="project" value="UniProtKB-KW"/>
</dbReference>
<dbReference type="Gene3D" id="3.40.50.1820">
    <property type="entry name" value="alpha/beta hydrolase"/>
    <property type="match status" value="1"/>
</dbReference>
<dbReference type="Gene3D" id="2.130.10.120">
    <property type="entry name" value="Prolyl oligopeptidase, N-terminal domain"/>
    <property type="match status" value="1"/>
</dbReference>
<evidence type="ECO:0000256" key="2">
    <source>
        <dbReference type="ARBA" id="ARBA00005228"/>
    </source>
</evidence>
<dbReference type="FunFam" id="3.40.50.1820:FF:000005">
    <property type="entry name" value="Prolyl endopeptidase"/>
    <property type="match status" value="1"/>
</dbReference>
<evidence type="ECO:0000256" key="5">
    <source>
        <dbReference type="ARBA" id="ARBA00022801"/>
    </source>
</evidence>
<dbReference type="GO" id="GO:0070012">
    <property type="term" value="F:oligopeptidase activity"/>
    <property type="evidence" value="ECO:0007669"/>
    <property type="project" value="TreeGrafter"/>
</dbReference>